<dbReference type="SUPFAM" id="SSF46785">
    <property type="entry name" value="Winged helix' DNA-binding domain"/>
    <property type="match status" value="1"/>
</dbReference>
<dbReference type="PANTHER" id="PTHR47835">
    <property type="entry name" value="HFM1, ATP DEPENDENT DNA HELICASE HOMOLOG"/>
    <property type="match status" value="1"/>
</dbReference>
<dbReference type="InterPro" id="IPR052247">
    <property type="entry name" value="Meiotic_Crossover_Helicase"/>
</dbReference>
<evidence type="ECO:0000256" key="10">
    <source>
        <dbReference type="ARBA" id="ARBA00048988"/>
    </source>
</evidence>
<organism evidence="14 15">
    <name type="scientific">Daldinia eschscholtzii</name>
    <dbReference type="NCBI Taxonomy" id="292717"/>
    <lineage>
        <taxon>Eukaryota</taxon>
        <taxon>Fungi</taxon>
        <taxon>Dikarya</taxon>
        <taxon>Ascomycota</taxon>
        <taxon>Pezizomycotina</taxon>
        <taxon>Sordariomycetes</taxon>
        <taxon>Xylariomycetidae</taxon>
        <taxon>Xylariales</taxon>
        <taxon>Hypoxylaceae</taxon>
        <taxon>Daldinia</taxon>
    </lineage>
</organism>
<gene>
    <name evidence="14" type="ORF">Daesc_001980</name>
</gene>
<dbReference type="InterPro" id="IPR057842">
    <property type="entry name" value="WH_MER3"/>
</dbReference>
<evidence type="ECO:0000256" key="6">
    <source>
        <dbReference type="ARBA" id="ARBA00023235"/>
    </source>
</evidence>
<comment type="caution">
    <text evidence="14">The sequence shown here is derived from an EMBL/GenBank/DDBJ whole genome shotgun (WGS) entry which is preliminary data.</text>
</comment>
<dbReference type="InterPro" id="IPR001650">
    <property type="entry name" value="Helicase_C-like"/>
</dbReference>
<keyword evidence="2" id="KW-0547">Nucleotide-binding</keyword>
<dbReference type="FunFam" id="1.10.10.10:FF:000012">
    <property type="entry name" value="U5 small nuclear ribonucleoprotein helicase"/>
    <property type="match status" value="1"/>
</dbReference>
<comment type="catalytic activity">
    <reaction evidence="8">
        <text>Couples ATP hydrolysis with the unwinding of duplex DNA by translocating in the 3'-5' direction.</text>
        <dbReference type="EC" id="5.6.2.4"/>
    </reaction>
</comment>
<evidence type="ECO:0000256" key="2">
    <source>
        <dbReference type="ARBA" id="ARBA00022741"/>
    </source>
</evidence>
<keyword evidence="6" id="KW-0413">Isomerase</keyword>
<evidence type="ECO:0000256" key="7">
    <source>
        <dbReference type="ARBA" id="ARBA00023254"/>
    </source>
</evidence>
<dbReference type="SMART" id="SM00487">
    <property type="entry name" value="DEXDc"/>
    <property type="match status" value="1"/>
</dbReference>
<dbReference type="GO" id="GO:0016787">
    <property type="term" value="F:hydrolase activity"/>
    <property type="evidence" value="ECO:0007669"/>
    <property type="project" value="UniProtKB-KW"/>
</dbReference>
<reference evidence="14 15" key="1">
    <citation type="journal article" date="2024" name="Front Chem Biol">
        <title>Unveiling the potential of Daldinia eschscholtzii MFLUCC 19-0629 through bioactivity and bioinformatics studies for enhanced sustainable agriculture production.</title>
        <authorList>
            <person name="Brooks S."/>
            <person name="Weaver J.A."/>
            <person name="Klomchit A."/>
            <person name="Alharthi S.A."/>
            <person name="Onlamun T."/>
            <person name="Nurani R."/>
            <person name="Vong T.K."/>
            <person name="Alberti F."/>
            <person name="Greco C."/>
        </authorList>
    </citation>
    <scope>NUCLEOTIDE SEQUENCE [LARGE SCALE GENOMIC DNA]</scope>
    <source>
        <strain evidence="14">MFLUCC 19-0629</strain>
    </source>
</reference>
<accession>A0AAX6MWX8</accession>
<feature type="domain" description="Helicase ATP-binding" evidence="12">
    <location>
        <begin position="139"/>
        <end position="313"/>
    </location>
</feature>
<dbReference type="SUPFAM" id="SSF52540">
    <property type="entry name" value="P-loop containing nucleoside triphosphate hydrolases"/>
    <property type="match status" value="1"/>
</dbReference>
<dbReference type="InterPro" id="IPR011545">
    <property type="entry name" value="DEAD/DEAH_box_helicase_dom"/>
</dbReference>
<keyword evidence="5" id="KW-0067">ATP-binding</keyword>
<dbReference type="Pfam" id="PF02889">
    <property type="entry name" value="Sec63"/>
    <property type="match status" value="1"/>
</dbReference>
<evidence type="ECO:0000259" key="12">
    <source>
        <dbReference type="PROSITE" id="PS51192"/>
    </source>
</evidence>
<feature type="region of interest" description="Disordered" evidence="11">
    <location>
        <begin position="1"/>
        <end position="69"/>
    </location>
</feature>
<comment type="catalytic activity">
    <reaction evidence="10">
        <text>ATP + H2O = ADP + phosphate + H(+)</text>
        <dbReference type="Rhea" id="RHEA:13065"/>
        <dbReference type="ChEBI" id="CHEBI:15377"/>
        <dbReference type="ChEBI" id="CHEBI:15378"/>
        <dbReference type="ChEBI" id="CHEBI:30616"/>
        <dbReference type="ChEBI" id="CHEBI:43474"/>
        <dbReference type="ChEBI" id="CHEBI:456216"/>
        <dbReference type="EC" id="5.6.2.4"/>
    </reaction>
</comment>
<dbReference type="Proteomes" id="UP001369815">
    <property type="component" value="Unassembled WGS sequence"/>
</dbReference>
<dbReference type="PROSITE" id="PS51194">
    <property type="entry name" value="HELICASE_CTER"/>
    <property type="match status" value="1"/>
</dbReference>
<dbReference type="Pfam" id="PF00270">
    <property type="entry name" value="DEAD"/>
    <property type="match status" value="1"/>
</dbReference>
<keyword evidence="3" id="KW-0378">Hydrolase</keyword>
<protein>
    <recommendedName>
        <fullName evidence="9">DNA 3'-5' helicase</fullName>
        <ecNumber evidence="9">5.6.2.4</ecNumber>
    </recommendedName>
</protein>
<feature type="domain" description="Helicase C-terminal" evidence="13">
    <location>
        <begin position="353"/>
        <end position="557"/>
    </location>
</feature>
<comment type="similarity">
    <text evidence="1">Belongs to the helicase family. SKI2 subfamily.</text>
</comment>
<evidence type="ECO:0000256" key="9">
    <source>
        <dbReference type="ARBA" id="ARBA00034808"/>
    </source>
</evidence>
<dbReference type="SMART" id="SM00973">
    <property type="entry name" value="Sec63"/>
    <property type="match status" value="1"/>
</dbReference>
<dbReference type="InterPro" id="IPR027417">
    <property type="entry name" value="P-loop_NTPase"/>
</dbReference>
<evidence type="ECO:0000256" key="1">
    <source>
        <dbReference type="ARBA" id="ARBA00010140"/>
    </source>
</evidence>
<dbReference type="Gene3D" id="1.10.10.10">
    <property type="entry name" value="Winged helix-like DNA-binding domain superfamily/Winged helix DNA-binding domain"/>
    <property type="match status" value="1"/>
</dbReference>
<dbReference type="Pfam" id="PF00271">
    <property type="entry name" value="Helicase_C"/>
    <property type="match status" value="1"/>
</dbReference>
<dbReference type="Pfam" id="PF23445">
    <property type="entry name" value="WHD_SNRNP200"/>
    <property type="match status" value="1"/>
</dbReference>
<evidence type="ECO:0000313" key="15">
    <source>
        <dbReference type="Proteomes" id="UP001369815"/>
    </source>
</evidence>
<dbReference type="EMBL" id="JBANMG010000002">
    <property type="protein sequence ID" value="KAK6956701.1"/>
    <property type="molecule type" value="Genomic_DNA"/>
</dbReference>
<evidence type="ECO:0000259" key="13">
    <source>
        <dbReference type="PROSITE" id="PS51194"/>
    </source>
</evidence>
<dbReference type="SUPFAM" id="SSF158702">
    <property type="entry name" value="Sec63 N-terminal domain-like"/>
    <property type="match status" value="1"/>
</dbReference>
<feature type="compositionally biased region" description="Polar residues" evidence="11">
    <location>
        <begin position="42"/>
        <end position="69"/>
    </location>
</feature>
<evidence type="ECO:0000256" key="8">
    <source>
        <dbReference type="ARBA" id="ARBA00034617"/>
    </source>
</evidence>
<dbReference type="GO" id="GO:0003676">
    <property type="term" value="F:nucleic acid binding"/>
    <property type="evidence" value="ECO:0007669"/>
    <property type="project" value="InterPro"/>
</dbReference>
<dbReference type="CDD" id="cd18795">
    <property type="entry name" value="SF2_C_Ski2"/>
    <property type="match status" value="1"/>
</dbReference>
<dbReference type="InterPro" id="IPR036388">
    <property type="entry name" value="WH-like_DNA-bd_sf"/>
</dbReference>
<evidence type="ECO:0000256" key="11">
    <source>
        <dbReference type="SAM" id="MobiDB-lite"/>
    </source>
</evidence>
<keyword evidence="7" id="KW-0469">Meiosis</keyword>
<dbReference type="GO" id="GO:0043138">
    <property type="term" value="F:3'-5' DNA helicase activity"/>
    <property type="evidence" value="ECO:0007669"/>
    <property type="project" value="UniProtKB-EC"/>
</dbReference>
<dbReference type="EC" id="5.6.2.4" evidence="9"/>
<dbReference type="InterPro" id="IPR014001">
    <property type="entry name" value="Helicase_ATP-bd"/>
</dbReference>
<evidence type="ECO:0000256" key="5">
    <source>
        <dbReference type="ARBA" id="ARBA00022840"/>
    </source>
</evidence>
<dbReference type="Gene3D" id="3.40.50.300">
    <property type="entry name" value="P-loop containing nucleotide triphosphate hydrolases"/>
    <property type="match status" value="2"/>
</dbReference>
<evidence type="ECO:0000256" key="3">
    <source>
        <dbReference type="ARBA" id="ARBA00022801"/>
    </source>
</evidence>
<name>A0AAX6MWX8_9PEZI</name>
<dbReference type="GO" id="GO:0051321">
    <property type="term" value="P:meiotic cell cycle"/>
    <property type="evidence" value="ECO:0007669"/>
    <property type="project" value="UniProtKB-KW"/>
</dbReference>
<dbReference type="InterPro" id="IPR036390">
    <property type="entry name" value="WH_DNA-bd_sf"/>
</dbReference>
<evidence type="ECO:0000256" key="4">
    <source>
        <dbReference type="ARBA" id="ARBA00022806"/>
    </source>
</evidence>
<keyword evidence="4" id="KW-0347">Helicase</keyword>
<keyword evidence="15" id="KW-1185">Reference proteome</keyword>
<dbReference type="PROSITE" id="PS51192">
    <property type="entry name" value="HELICASE_ATP_BIND_1"/>
    <property type="match status" value="1"/>
</dbReference>
<dbReference type="GO" id="GO:0005524">
    <property type="term" value="F:ATP binding"/>
    <property type="evidence" value="ECO:0007669"/>
    <property type="project" value="UniProtKB-KW"/>
</dbReference>
<sequence>MSSEAESGEDYSYQFARFQPLSSANENEVEPEEDQDLDDFAPNSTAALENSLTSGSPTVIGGSSPSTRLSLKQKARARGSPLVSHKKASRLDLNLNHAPDEPPVVNSTRLIDPRQALPDKFRAVFPYELFNVVQSRCFPLVYGTNDNVVVSAPTGSGKTAILEMAICKLVMSPGSENYKIVYQAPTKSLCSERAKDWEKKFSHMGLRCIELTGDTSQTKASRVGSASIIVTTPEKWDSITRKWSDHRKLLEMVRLVLIDEVHILKDVRGATLEAVVSRMKTIGANIRFVALSATVPNIEDIAKWLGRNHSNQYDAAKTEVFGEELRPVKLQRYVYGYEGCSNDFSFEKSLDGKLAMLLTKHSERKPIMIFCFTRKSCELTARRLAEWWSTCSVEDRAWPAPTGRVSVASAELQEIVRYGVAFHHAGLDTQDRLAVAQNFLDGQIHVICCTSTLAVGVNLPCHTVVLKGTIAYSDNRLQEYSNLEVMQMLGRAGRPQFDDSAVAIIMTRAANIDRYKSMISGDETLESTLHRNLVEHLNSEISLGTIQDVQTAKKWIGGTFLSVRVRQSPSLYQLEDVRNAEDADKRMEEWCERDLKLLQQTGLVTSHAPFRCTEYGHAMSRYMVNFETMKELLSIPRGASLEETAVEFKDFRFKPEERALFRELNKSPFILHPIKETLTQTWHKIFVIIQVHLRGVELPNEKGIGLLKQRIAMDKAAIFDRMNRLVRCFVDCRAFDSDGWGTKIGLELARALAANSWDNKPSQLSQIPGSGPVMVRKWVSHGVNTVLGLADRDFGEIERISSRNPPYGMRLLKTLENFPRLAMEAHLITGTSHSSQLEYNLTVAVKVNLRYCNAKGVPKWNDRIPAVTFMALTTDGTLAYLWRGNLNKINKSSGIDLTFPVVISGPDQKVSCYFSCEEIVGTQVTKTLEPHIPETAFRRKAQANTMELLEDDMDYGDLPDEDMLNAALNTIDQNDETHSRDFSGLIDNAEDDFPLIDNVLPQEVTSPVFEPTKMENGRWMCNHRCRNGRPTGAGKPCNHKCCHEGLDRPRPPPQDKKRDKAPAGNDSVKDTFKISAKFPRPLETDENANASVKNGKRSIGPMTAAFPEPCDINRKRIHDINGPTTTLANTKKRRSAKDDRKMKVPKRNKTTNHGVNMDALDIECIDLSTIRSSHETGCSAETLAYSDNTNFPRPYEVNSKAFNSLSVKFTSLPPQESLDRVDAATGGNECDIQYESDMFEDDEFPDLETIIRPKESTGEEKTQTILKKDETLYPGPVQLQKASERFDLPSIQPPNQDMRLQSSPVVHETLSLGLSSPKIDRSRDIGTSPTQEVGDHSPLFFDSDSSEESENARCPLGSGPGEPSWLSEFDPELVDSLRGCANFVD</sequence>
<feature type="region of interest" description="Disordered" evidence="11">
    <location>
        <begin position="1312"/>
        <end position="1368"/>
    </location>
</feature>
<feature type="region of interest" description="Disordered" evidence="11">
    <location>
        <begin position="1085"/>
        <end position="1153"/>
    </location>
</feature>
<evidence type="ECO:0000313" key="14">
    <source>
        <dbReference type="EMBL" id="KAK6956701.1"/>
    </source>
</evidence>
<dbReference type="PANTHER" id="PTHR47835:SF3">
    <property type="entry name" value="HELICASE FOR MEIOSIS 1"/>
    <property type="match status" value="1"/>
</dbReference>
<feature type="compositionally biased region" description="Acidic residues" evidence="11">
    <location>
        <begin position="27"/>
        <end position="39"/>
    </location>
</feature>
<dbReference type="Gene3D" id="1.10.3380.10">
    <property type="entry name" value="Sec63 N-terminal domain-like domain"/>
    <property type="match status" value="1"/>
</dbReference>
<dbReference type="SMART" id="SM00490">
    <property type="entry name" value="HELICc"/>
    <property type="match status" value="1"/>
</dbReference>
<proteinExistence type="inferred from homology"/>
<dbReference type="InterPro" id="IPR004179">
    <property type="entry name" value="Sec63-dom"/>
</dbReference>
<feature type="region of interest" description="Disordered" evidence="11">
    <location>
        <begin position="1043"/>
        <end position="1071"/>
    </location>
</feature>